<proteinExistence type="predicted"/>
<dbReference type="AlphaFoldDB" id="A0A9I9CH37"/>
<evidence type="ECO:0000313" key="2">
    <source>
        <dbReference type="EnsemblPlants" id="MELO3C003434.2.1"/>
    </source>
</evidence>
<protein>
    <submittedName>
        <fullName evidence="2">Uncharacterized protein</fullName>
    </submittedName>
</protein>
<reference evidence="2" key="1">
    <citation type="submission" date="2023-03" db="UniProtKB">
        <authorList>
            <consortium name="EnsemblPlants"/>
        </authorList>
    </citation>
    <scope>IDENTIFICATION</scope>
</reference>
<feature type="compositionally biased region" description="Basic and acidic residues" evidence="1">
    <location>
        <begin position="23"/>
        <end position="46"/>
    </location>
</feature>
<name>A0A9I9CH37_CUCME</name>
<dbReference type="Gramene" id="MELO3C003434.2.1">
    <property type="protein sequence ID" value="MELO3C003434.2.1"/>
    <property type="gene ID" value="MELO3C003434.2"/>
</dbReference>
<feature type="region of interest" description="Disordered" evidence="1">
    <location>
        <begin position="22"/>
        <end position="53"/>
    </location>
</feature>
<evidence type="ECO:0000256" key="1">
    <source>
        <dbReference type="SAM" id="MobiDB-lite"/>
    </source>
</evidence>
<accession>A0A9I9CH37</accession>
<organism evidence="2">
    <name type="scientific">Cucumis melo</name>
    <name type="common">Muskmelon</name>
    <dbReference type="NCBI Taxonomy" id="3656"/>
    <lineage>
        <taxon>Eukaryota</taxon>
        <taxon>Viridiplantae</taxon>
        <taxon>Streptophyta</taxon>
        <taxon>Embryophyta</taxon>
        <taxon>Tracheophyta</taxon>
        <taxon>Spermatophyta</taxon>
        <taxon>Magnoliopsida</taxon>
        <taxon>eudicotyledons</taxon>
        <taxon>Gunneridae</taxon>
        <taxon>Pentapetalae</taxon>
        <taxon>rosids</taxon>
        <taxon>fabids</taxon>
        <taxon>Cucurbitales</taxon>
        <taxon>Cucurbitaceae</taxon>
        <taxon>Benincaseae</taxon>
        <taxon>Cucumis</taxon>
    </lineage>
</organism>
<sequence>MRKMSIVQTRVEVLRRLKRFSGGKKEEKANFPNRTEMHRSREDDSLFYKNKYG</sequence>
<dbReference type="EnsemblPlants" id="MELO3C003434.2.1">
    <property type="protein sequence ID" value="MELO3C003434.2.1"/>
    <property type="gene ID" value="MELO3C003434.2"/>
</dbReference>